<dbReference type="KEGG" id="lcd:clem_14270"/>
<feature type="compositionally biased region" description="Low complexity" evidence="1">
    <location>
        <begin position="173"/>
        <end position="183"/>
    </location>
</feature>
<name>A0A222P693_9GAMM</name>
<proteinExistence type="predicted"/>
<dbReference type="OrthoDB" id="5654406at2"/>
<feature type="compositionally biased region" description="Polar residues" evidence="1">
    <location>
        <begin position="148"/>
        <end position="164"/>
    </location>
</feature>
<dbReference type="AlphaFoldDB" id="A0A222P693"/>
<keyword evidence="2" id="KW-0812">Transmembrane</keyword>
<dbReference type="Proteomes" id="UP000201728">
    <property type="component" value="Chromosome"/>
</dbReference>
<feature type="region of interest" description="Disordered" evidence="1">
    <location>
        <begin position="137"/>
        <end position="183"/>
    </location>
</feature>
<feature type="transmembrane region" description="Helical" evidence="2">
    <location>
        <begin position="37"/>
        <end position="56"/>
    </location>
</feature>
<accession>A0A222P693</accession>
<keyword evidence="2" id="KW-1133">Transmembrane helix</keyword>
<dbReference type="RefSeq" id="WP_094092125.1">
    <property type="nucleotide sequence ID" value="NZ_CP016397.1"/>
</dbReference>
<keyword evidence="2" id="KW-0472">Membrane</keyword>
<organism evidence="3 4">
    <name type="scientific">Legionella clemsonensis</name>
    <dbReference type="NCBI Taxonomy" id="1867846"/>
    <lineage>
        <taxon>Bacteria</taxon>
        <taxon>Pseudomonadati</taxon>
        <taxon>Pseudomonadota</taxon>
        <taxon>Gammaproteobacteria</taxon>
        <taxon>Legionellales</taxon>
        <taxon>Legionellaceae</taxon>
        <taxon>Legionella</taxon>
    </lineage>
</organism>
<reference evidence="4" key="1">
    <citation type="submission" date="2016-07" db="EMBL/GenBank/DDBJ databases">
        <authorList>
            <person name="Florea S."/>
            <person name="Webb J.S."/>
            <person name="Jaromczyk J."/>
            <person name="Schardl C.L."/>
        </authorList>
    </citation>
    <scope>NUCLEOTIDE SEQUENCE [LARGE SCALE GENOMIC DNA]</scope>
    <source>
        <strain evidence="4">CDC-D5610</strain>
    </source>
</reference>
<gene>
    <name evidence="3" type="ORF">clem_14270</name>
</gene>
<evidence type="ECO:0000256" key="1">
    <source>
        <dbReference type="SAM" id="MobiDB-lite"/>
    </source>
</evidence>
<evidence type="ECO:0000313" key="4">
    <source>
        <dbReference type="Proteomes" id="UP000201728"/>
    </source>
</evidence>
<evidence type="ECO:0000313" key="3">
    <source>
        <dbReference type="EMBL" id="ASQ47380.1"/>
    </source>
</evidence>
<evidence type="ECO:0000256" key="2">
    <source>
        <dbReference type="SAM" id="Phobius"/>
    </source>
</evidence>
<keyword evidence="4" id="KW-1185">Reference proteome</keyword>
<protein>
    <submittedName>
        <fullName evidence="3">Uncharacterized protein</fullName>
    </submittedName>
</protein>
<feature type="transmembrane region" description="Helical" evidence="2">
    <location>
        <begin position="63"/>
        <end position="92"/>
    </location>
</feature>
<dbReference type="EMBL" id="CP016397">
    <property type="protein sequence ID" value="ASQ47380.1"/>
    <property type="molecule type" value="Genomic_DNA"/>
</dbReference>
<sequence length="183" mass="19449">MGFIRFLRQHWAASAAVFLALLTAAAAVTAVILFPPSILAIAGFSFLGFTPFAFLATMATPAAVAAIGAMTFAASLAASTVFNAVVGVYNFMNAKITPANTIKPSVKVVEEDEEDEEADIEETRRCNPLSALRTKCCPKKDAPRELTNPENFSSPVPRHNSVTPPQKDESIENSSSLNLGSSN</sequence>